<dbReference type="InterPro" id="IPR036390">
    <property type="entry name" value="WH_DNA-bd_sf"/>
</dbReference>
<evidence type="ECO:0000313" key="2">
    <source>
        <dbReference type="EMBL" id="MVN88256.1"/>
    </source>
</evidence>
<dbReference type="PROSITE" id="PS50995">
    <property type="entry name" value="HTH_MARR_2"/>
    <property type="match status" value="1"/>
</dbReference>
<dbReference type="InterPro" id="IPR036388">
    <property type="entry name" value="WH-like_DNA-bd_sf"/>
</dbReference>
<organism evidence="2 3">
    <name type="scientific">Deinococcus arboris</name>
    <dbReference type="NCBI Taxonomy" id="2682977"/>
    <lineage>
        <taxon>Bacteria</taxon>
        <taxon>Thermotogati</taxon>
        <taxon>Deinococcota</taxon>
        <taxon>Deinococci</taxon>
        <taxon>Deinococcales</taxon>
        <taxon>Deinococcaceae</taxon>
        <taxon>Deinococcus</taxon>
    </lineage>
</organism>
<protein>
    <submittedName>
        <fullName evidence="2">MarR family transcriptional regulator</fullName>
    </submittedName>
</protein>
<evidence type="ECO:0000259" key="1">
    <source>
        <dbReference type="PROSITE" id="PS50995"/>
    </source>
</evidence>
<name>A0A7C9LQ33_9DEIO</name>
<dbReference type="InterPro" id="IPR039422">
    <property type="entry name" value="MarR/SlyA-like"/>
</dbReference>
<dbReference type="RefSeq" id="WP_157460316.1">
    <property type="nucleotide sequence ID" value="NZ_WQLB01000025.1"/>
</dbReference>
<dbReference type="CDD" id="cd00090">
    <property type="entry name" value="HTH_ARSR"/>
    <property type="match status" value="1"/>
</dbReference>
<dbReference type="Pfam" id="PF12802">
    <property type="entry name" value="MarR_2"/>
    <property type="match status" value="1"/>
</dbReference>
<feature type="domain" description="HTH marR-type" evidence="1">
    <location>
        <begin position="15"/>
        <end position="148"/>
    </location>
</feature>
<dbReference type="InterPro" id="IPR000835">
    <property type="entry name" value="HTH_MarR-typ"/>
</dbReference>
<gene>
    <name evidence="2" type="ORF">GO986_16040</name>
</gene>
<proteinExistence type="predicted"/>
<reference evidence="2 3" key="1">
    <citation type="submission" date="2019-12" db="EMBL/GenBank/DDBJ databases">
        <title>Deinococcus sp. HMF7620 Genome sequencing and assembly.</title>
        <authorList>
            <person name="Kang H."/>
            <person name="Kim H."/>
            <person name="Joh K."/>
        </authorList>
    </citation>
    <scope>NUCLEOTIDE SEQUENCE [LARGE SCALE GENOMIC DNA]</scope>
    <source>
        <strain evidence="2 3">HMF7620</strain>
    </source>
</reference>
<dbReference type="AlphaFoldDB" id="A0A7C9LQ33"/>
<dbReference type="InterPro" id="IPR011991">
    <property type="entry name" value="ArsR-like_HTH"/>
</dbReference>
<keyword evidence="3" id="KW-1185">Reference proteome</keyword>
<dbReference type="Gene3D" id="1.10.10.10">
    <property type="entry name" value="Winged helix-like DNA-binding domain superfamily/Winged helix DNA-binding domain"/>
    <property type="match status" value="1"/>
</dbReference>
<dbReference type="GO" id="GO:0003700">
    <property type="term" value="F:DNA-binding transcription factor activity"/>
    <property type="evidence" value="ECO:0007669"/>
    <property type="project" value="InterPro"/>
</dbReference>
<dbReference type="PANTHER" id="PTHR33164:SF43">
    <property type="entry name" value="HTH-TYPE TRANSCRIPTIONAL REPRESSOR YETL"/>
    <property type="match status" value="1"/>
</dbReference>
<evidence type="ECO:0000313" key="3">
    <source>
        <dbReference type="Proteomes" id="UP000483286"/>
    </source>
</evidence>
<dbReference type="Proteomes" id="UP000483286">
    <property type="component" value="Unassembled WGS sequence"/>
</dbReference>
<accession>A0A7C9LQ33</accession>
<dbReference type="SUPFAM" id="SSF46785">
    <property type="entry name" value="Winged helix' DNA-binding domain"/>
    <property type="match status" value="1"/>
</dbReference>
<dbReference type="SMART" id="SM00347">
    <property type="entry name" value="HTH_MARR"/>
    <property type="match status" value="1"/>
</dbReference>
<dbReference type="PANTHER" id="PTHR33164">
    <property type="entry name" value="TRANSCRIPTIONAL REGULATOR, MARR FAMILY"/>
    <property type="match status" value="1"/>
</dbReference>
<sequence>MHPTSSAHSSEDMPNASISEGLAKLALAVQQRAWRDANALGLSPTQMQILVFLRRRGDTPATLGAVARDLGLTAATVSDAVRVLVTKALVQKDRAPGNPRALALTLTLEGSEVAAHISNWPHSLELATADLNPEEQATFVRGLSKVIRHLERCGDISVARLCVTCANFRPHHHPDPAWPHHCVLMDAPLAERTLRLDCDEHESGSTEQQRAAWSTWLDIEQRR</sequence>
<dbReference type="GO" id="GO:0006950">
    <property type="term" value="P:response to stress"/>
    <property type="evidence" value="ECO:0007669"/>
    <property type="project" value="TreeGrafter"/>
</dbReference>
<dbReference type="EMBL" id="WQLB01000025">
    <property type="protein sequence ID" value="MVN88256.1"/>
    <property type="molecule type" value="Genomic_DNA"/>
</dbReference>
<comment type="caution">
    <text evidence="2">The sequence shown here is derived from an EMBL/GenBank/DDBJ whole genome shotgun (WGS) entry which is preliminary data.</text>
</comment>